<feature type="compositionally biased region" description="Basic and acidic residues" evidence="1">
    <location>
        <begin position="31"/>
        <end position="49"/>
    </location>
</feature>
<sequence>MAGGENSGVSSFRLHEDPKNLLRHRAAVAKRRSEEEKKKRGEEEAERSRVGKMCGGENGEEGGGDTVDSLNLGIKTKPVEDQLMDKQ</sequence>
<dbReference type="AlphaFoldDB" id="A0A3N2Q0A2"/>
<protein>
    <recommendedName>
        <fullName evidence="4">IBB domain-containing protein</fullName>
    </recommendedName>
</protein>
<organism evidence="2 3">
    <name type="scientific">Sodiomyces alkalinus (strain CBS 110278 / VKM F-3762 / F11)</name>
    <name type="common">Alkaliphilic filamentous fungus</name>
    <dbReference type="NCBI Taxonomy" id="1314773"/>
    <lineage>
        <taxon>Eukaryota</taxon>
        <taxon>Fungi</taxon>
        <taxon>Dikarya</taxon>
        <taxon>Ascomycota</taxon>
        <taxon>Pezizomycotina</taxon>
        <taxon>Sordariomycetes</taxon>
        <taxon>Hypocreomycetidae</taxon>
        <taxon>Glomerellales</taxon>
        <taxon>Plectosphaerellaceae</taxon>
        <taxon>Sodiomyces</taxon>
    </lineage>
</organism>
<keyword evidence="3" id="KW-1185">Reference proteome</keyword>
<proteinExistence type="predicted"/>
<accession>A0A3N2Q0A2</accession>
<feature type="region of interest" description="Disordered" evidence="1">
    <location>
        <begin position="1"/>
        <end position="87"/>
    </location>
</feature>
<feature type="compositionally biased region" description="Basic residues" evidence="1">
    <location>
        <begin position="21"/>
        <end position="30"/>
    </location>
</feature>
<reference evidence="2 3" key="1">
    <citation type="journal article" date="2018" name="Mol. Ecol.">
        <title>The obligate alkalophilic soda-lake fungus Sodiomyces alkalinus has shifted to a protein diet.</title>
        <authorList>
            <person name="Grum-Grzhimaylo A.A."/>
            <person name="Falkoski D.L."/>
            <person name="van den Heuvel J."/>
            <person name="Valero-Jimenez C.A."/>
            <person name="Min B."/>
            <person name="Choi I.G."/>
            <person name="Lipzen A."/>
            <person name="Daum C.G."/>
            <person name="Aanen D.K."/>
            <person name="Tsang A."/>
            <person name="Henrissat B."/>
            <person name="Bilanenko E.N."/>
            <person name="de Vries R.P."/>
            <person name="van Kan J.A.L."/>
            <person name="Grigoriev I.V."/>
            <person name="Debets A.J.M."/>
        </authorList>
    </citation>
    <scope>NUCLEOTIDE SEQUENCE [LARGE SCALE GENOMIC DNA]</scope>
    <source>
        <strain evidence="2 3">F11</strain>
    </source>
</reference>
<feature type="compositionally biased region" description="Basic and acidic residues" evidence="1">
    <location>
        <begin position="77"/>
        <end position="87"/>
    </location>
</feature>
<gene>
    <name evidence="2" type="ORF">SODALDRAFT_329870</name>
</gene>
<evidence type="ECO:0000313" key="2">
    <source>
        <dbReference type="EMBL" id="ROT40194.1"/>
    </source>
</evidence>
<name>A0A3N2Q0A2_SODAK</name>
<evidence type="ECO:0000256" key="1">
    <source>
        <dbReference type="SAM" id="MobiDB-lite"/>
    </source>
</evidence>
<evidence type="ECO:0000313" key="3">
    <source>
        <dbReference type="Proteomes" id="UP000272025"/>
    </source>
</evidence>
<dbReference type="Proteomes" id="UP000272025">
    <property type="component" value="Unassembled WGS sequence"/>
</dbReference>
<dbReference type="GeneID" id="39579549"/>
<evidence type="ECO:0008006" key="4">
    <source>
        <dbReference type="Google" id="ProtNLM"/>
    </source>
</evidence>
<dbReference type="EMBL" id="ML119052">
    <property type="protein sequence ID" value="ROT40194.1"/>
    <property type="molecule type" value="Genomic_DNA"/>
</dbReference>
<dbReference type="RefSeq" id="XP_028468000.1">
    <property type="nucleotide sequence ID" value="XM_028611071.1"/>
</dbReference>